<evidence type="ECO:0000256" key="5">
    <source>
        <dbReference type="ARBA" id="ARBA00022723"/>
    </source>
</evidence>
<dbReference type="SUPFAM" id="SSF52242">
    <property type="entry name" value="Cobalamin (vitamin B12)-binding domain"/>
    <property type="match status" value="1"/>
</dbReference>
<keyword evidence="2" id="KW-0489">Methyltransferase</keyword>
<sequence length="474" mass="54726">MKILLINPPIPYKYRMFDYADEEGKKAISRRILVGPPLGLNDIAGMLREEDVIIIDQKTEMDQYPDYDPLEAAEEEIYAFQPDIVGITCLTAQYNYVRELLAVIRKINKNILTVVGGVYPTLCPQEFAGTGADILAIGIGKLSFSQIVQEYKEKGRDGDYSHIYGLALSKGNGFVFTKSLGEMSYQEFQEQCMLDDFLPNRDLTERYEYIFPFLNKKIQYLSTSHGCTHRCNFCTLWQLTDGRYFFRKVESMIRELKGMDQYPIIRFCDANTFGNVKEAQYLFERIIEEGLHRNHMYFADLRTDTVLKHPELIQLAAKAGLKVAVCGVEATDDEELERYEKKNNVETIKEAYKIMNEAGMFVNGNYIIRPDYTEKDFERVGRFIEDNPIFHAGLTILTPFPGTQQWEELKSQVVIHDLDYYNLTNAVLKTALPEKEFYHRLTELFKTSGRATGKFFSLYGKEEYKKFGLQVAGM</sequence>
<dbReference type="PANTHER" id="PTHR43409">
    <property type="entry name" value="ANAEROBIC MAGNESIUM-PROTOPORPHYRIN IX MONOMETHYL ESTER CYCLASE-RELATED"/>
    <property type="match status" value="1"/>
</dbReference>
<dbReference type="Proteomes" id="UP001524944">
    <property type="component" value="Unassembled WGS sequence"/>
</dbReference>
<dbReference type="InterPro" id="IPR058240">
    <property type="entry name" value="rSAM_sf"/>
</dbReference>
<name>A0ABT1XZX3_9FIRM</name>
<keyword evidence="11" id="KW-1185">Reference proteome</keyword>
<dbReference type="Pfam" id="PF04055">
    <property type="entry name" value="Radical_SAM"/>
    <property type="match status" value="1"/>
</dbReference>
<dbReference type="PROSITE" id="PS51332">
    <property type="entry name" value="B12_BINDING"/>
    <property type="match status" value="1"/>
</dbReference>
<dbReference type="SFLD" id="SFLDS00029">
    <property type="entry name" value="Radical_SAM"/>
    <property type="match status" value="1"/>
</dbReference>
<protein>
    <submittedName>
        <fullName evidence="10">B12-binding domain-containing radical SAM protein</fullName>
    </submittedName>
</protein>
<keyword evidence="4" id="KW-0949">S-adenosyl-L-methionine</keyword>
<organism evidence="10 11">
    <name type="scientific">Dehalobacterium formicoaceticum</name>
    <dbReference type="NCBI Taxonomy" id="51515"/>
    <lineage>
        <taxon>Bacteria</taxon>
        <taxon>Bacillati</taxon>
        <taxon>Bacillota</taxon>
        <taxon>Clostridia</taxon>
        <taxon>Eubacteriales</taxon>
        <taxon>Peptococcaceae</taxon>
        <taxon>Dehalobacterium</taxon>
    </lineage>
</organism>
<dbReference type="InterPro" id="IPR007197">
    <property type="entry name" value="rSAM"/>
</dbReference>
<evidence type="ECO:0000256" key="3">
    <source>
        <dbReference type="ARBA" id="ARBA00022679"/>
    </source>
</evidence>
<evidence type="ECO:0000256" key="7">
    <source>
        <dbReference type="ARBA" id="ARBA00023014"/>
    </source>
</evidence>
<keyword evidence="7" id="KW-0411">Iron-sulfur</keyword>
<dbReference type="Gene3D" id="3.80.30.20">
    <property type="entry name" value="tm_1862 like domain"/>
    <property type="match status" value="1"/>
</dbReference>
<dbReference type="Pfam" id="PF02310">
    <property type="entry name" value="B12-binding"/>
    <property type="match status" value="1"/>
</dbReference>
<dbReference type="SUPFAM" id="SSF102114">
    <property type="entry name" value="Radical SAM enzymes"/>
    <property type="match status" value="1"/>
</dbReference>
<dbReference type="InterPro" id="IPR006158">
    <property type="entry name" value="Cobalamin-bd"/>
</dbReference>
<keyword evidence="6" id="KW-0408">Iron</keyword>
<dbReference type="InterPro" id="IPR034466">
    <property type="entry name" value="Methyltransferase_Class_B"/>
</dbReference>
<dbReference type="RefSeq" id="WP_089612535.1">
    <property type="nucleotide sequence ID" value="NZ_CP022121.1"/>
</dbReference>
<dbReference type="CDD" id="cd02068">
    <property type="entry name" value="radical_SAM_B12_BD"/>
    <property type="match status" value="1"/>
</dbReference>
<comment type="caution">
    <text evidence="10">The sequence shown here is derived from an EMBL/GenBank/DDBJ whole genome shotgun (WGS) entry which is preliminary data.</text>
</comment>
<dbReference type="Gene3D" id="3.40.50.280">
    <property type="entry name" value="Cobalamin-binding domain"/>
    <property type="match status" value="1"/>
</dbReference>
<feature type="domain" description="B12-binding" evidence="8">
    <location>
        <begin position="23"/>
        <end position="158"/>
    </location>
</feature>
<dbReference type="InterPro" id="IPR023404">
    <property type="entry name" value="rSAM_horseshoe"/>
</dbReference>
<evidence type="ECO:0000256" key="2">
    <source>
        <dbReference type="ARBA" id="ARBA00022603"/>
    </source>
</evidence>
<gene>
    <name evidence="10" type="ORF">NVS47_01340</name>
</gene>
<evidence type="ECO:0000256" key="4">
    <source>
        <dbReference type="ARBA" id="ARBA00022691"/>
    </source>
</evidence>
<dbReference type="EMBL" id="JANPWE010000001">
    <property type="protein sequence ID" value="MCR6544167.1"/>
    <property type="molecule type" value="Genomic_DNA"/>
</dbReference>
<reference evidence="10 11" key="1">
    <citation type="submission" date="2022-08" db="EMBL/GenBank/DDBJ databases">
        <title>Proteogenomics of the novel Dehalobacterium formicoaceticum strain EZ94 highlights a key role of methyltransferases during anaerobic dichloromethane degradation.</title>
        <authorList>
            <person name="Wasmund K."/>
        </authorList>
    </citation>
    <scope>NUCLEOTIDE SEQUENCE [LARGE SCALE GENOMIC DNA]</scope>
    <source>
        <strain evidence="10 11">EZ94</strain>
    </source>
</reference>
<dbReference type="PROSITE" id="PS51918">
    <property type="entry name" value="RADICAL_SAM"/>
    <property type="match status" value="1"/>
</dbReference>
<evidence type="ECO:0000313" key="10">
    <source>
        <dbReference type="EMBL" id="MCR6544167.1"/>
    </source>
</evidence>
<keyword evidence="5" id="KW-0479">Metal-binding</keyword>
<dbReference type="InterPro" id="IPR006638">
    <property type="entry name" value="Elp3/MiaA/NifB-like_rSAM"/>
</dbReference>
<evidence type="ECO:0000256" key="1">
    <source>
        <dbReference type="ARBA" id="ARBA00001966"/>
    </source>
</evidence>
<evidence type="ECO:0000313" key="11">
    <source>
        <dbReference type="Proteomes" id="UP001524944"/>
    </source>
</evidence>
<accession>A0ABT1XZX3</accession>
<comment type="cofactor">
    <cofactor evidence="1">
        <name>[4Fe-4S] cluster</name>
        <dbReference type="ChEBI" id="CHEBI:49883"/>
    </cofactor>
</comment>
<evidence type="ECO:0000259" key="8">
    <source>
        <dbReference type="PROSITE" id="PS51332"/>
    </source>
</evidence>
<evidence type="ECO:0000259" key="9">
    <source>
        <dbReference type="PROSITE" id="PS51918"/>
    </source>
</evidence>
<dbReference type="CDD" id="cd01335">
    <property type="entry name" value="Radical_SAM"/>
    <property type="match status" value="1"/>
</dbReference>
<proteinExistence type="predicted"/>
<dbReference type="SFLD" id="SFLDG01082">
    <property type="entry name" value="B12-binding_domain_containing"/>
    <property type="match status" value="1"/>
</dbReference>
<feature type="domain" description="Radical SAM core" evidence="9">
    <location>
        <begin position="213"/>
        <end position="434"/>
    </location>
</feature>
<keyword evidence="3" id="KW-0808">Transferase</keyword>
<dbReference type="InterPro" id="IPR036724">
    <property type="entry name" value="Cobalamin-bd_sf"/>
</dbReference>
<dbReference type="SMART" id="SM00729">
    <property type="entry name" value="Elp3"/>
    <property type="match status" value="1"/>
</dbReference>
<dbReference type="PANTHER" id="PTHR43409:SF7">
    <property type="entry name" value="BLL1977 PROTEIN"/>
    <property type="match status" value="1"/>
</dbReference>
<evidence type="ECO:0000256" key="6">
    <source>
        <dbReference type="ARBA" id="ARBA00023004"/>
    </source>
</evidence>
<dbReference type="InterPro" id="IPR051198">
    <property type="entry name" value="BchE-like"/>
</dbReference>
<dbReference type="SFLD" id="SFLDG01123">
    <property type="entry name" value="methyltransferase_(Class_B)"/>
    <property type="match status" value="1"/>
</dbReference>